<feature type="compositionally biased region" description="Gly residues" evidence="1">
    <location>
        <begin position="406"/>
        <end position="415"/>
    </location>
</feature>
<dbReference type="Proteomes" id="UP000011200">
    <property type="component" value="Chromosome"/>
</dbReference>
<feature type="compositionally biased region" description="Polar residues" evidence="1">
    <location>
        <begin position="7"/>
        <end position="16"/>
    </location>
</feature>
<dbReference type="Pfam" id="PF03364">
    <property type="entry name" value="Polyketide_cyc"/>
    <property type="match status" value="1"/>
</dbReference>
<accession>A0A2U9PXQ3</accession>
<feature type="compositionally biased region" description="Acidic residues" evidence="1">
    <location>
        <begin position="74"/>
        <end position="86"/>
    </location>
</feature>
<feature type="compositionally biased region" description="Acidic residues" evidence="1">
    <location>
        <begin position="310"/>
        <end position="393"/>
    </location>
</feature>
<proteinExistence type="predicted"/>
<dbReference type="AlphaFoldDB" id="A0A2U9PXQ3"/>
<sequence length="415" mass="46428">MARESSSKTNGSTATDTLRDAGQQLLGVMLQRAASSATDRVADFSDRLTNVAENGEGLRSLVHRPDRDDRDDRDGGDDDDGDDDGDGNGGGGLGSMLGGLKDKVKDAFGGGSKGGQGGKKKLKLTNIVETLDVGVPLRTTYDLWTQFTEFPTFMKKVESVTQPEDEVTQWKAQVFFSHREWEATIVEQVPDSHIVWRAKGAKGHVDGAVTFAALAPNLTRVALVMEYHPQGFFERTGNLWRAQGRRARLEFKHFRRHAMTQALLHPEEIEGWRGEIHDGEVTKTHEEALEEEQSGQDDEQPYGEEREEREQPEDSEDFEDEGEADEDEDTDDQDYADDEADDEAGEDEYEDDYGDEDYDETDEAEPDEHYEDYDDYEDDEDRGEDEGEDEEEEPPARGRGRRTVGAGSGRRGGRS</sequence>
<dbReference type="InterPro" id="IPR005031">
    <property type="entry name" value="COQ10_START"/>
</dbReference>
<dbReference type="PANTHER" id="PTHR33824">
    <property type="entry name" value="POLYKETIDE CYCLASE/DEHYDRASE AND LIPID TRANSPORT SUPERFAMILY PROTEIN"/>
    <property type="match status" value="1"/>
</dbReference>
<feature type="compositionally biased region" description="Basic and acidic residues" evidence="1">
    <location>
        <begin position="63"/>
        <end position="73"/>
    </location>
</feature>
<dbReference type="PANTHER" id="PTHR33824:SF7">
    <property type="entry name" value="POLYKETIDE CYCLASE_DEHYDRASE AND LIPID TRANSPORT SUPERFAMILY PROTEIN"/>
    <property type="match status" value="1"/>
</dbReference>
<protein>
    <submittedName>
        <fullName evidence="3">Polyketide cyclase / dehydrase and lipid transport</fullName>
    </submittedName>
</protein>
<dbReference type="InterPro" id="IPR023393">
    <property type="entry name" value="START-like_dom_sf"/>
</dbReference>
<reference evidence="3 4" key="1">
    <citation type="journal article" date="2013" name="Genome Announc.">
        <title>Draft genome sequence of MKD8, a conjugal recipient Mycobacterium smegmatis strain.</title>
        <authorList>
            <person name="Gray T.A."/>
            <person name="Palumbo M.J."/>
            <person name="Derbyshire K.M."/>
        </authorList>
    </citation>
    <scope>NUCLEOTIDE SEQUENCE [LARGE SCALE GENOMIC DNA]</scope>
    <source>
        <strain evidence="3 4">MKD8</strain>
    </source>
</reference>
<dbReference type="CDD" id="cd07817">
    <property type="entry name" value="SRPBCC_8"/>
    <property type="match status" value="1"/>
</dbReference>
<feature type="region of interest" description="Disordered" evidence="1">
    <location>
        <begin position="1"/>
        <end position="20"/>
    </location>
</feature>
<feature type="region of interest" description="Disordered" evidence="1">
    <location>
        <begin position="48"/>
        <end position="96"/>
    </location>
</feature>
<dbReference type="InterPro" id="IPR047137">
    <property type="entry name" value="ORF3"/>
</dbReference>
<dbReference type="SUPFAM" id="SSF55961">
    <property type="entry name" value="Bet v1-like"/>
    <property type="match status" value="1"/>
</dbReference>
<evidence type="ECO:0000313" key="3">
    <source>
        <dbReference type="EMBL" id="AWT56592.1"/>
    </source>
</evidence>
<evidence type="ECO:0000259" key="2">
    <source>
        <dbReference type="Pfam" id="PF03364"/>
    </source>
</evidence>
<name>A0A2U9PXQ3_MYCSE</name>
<feature type="compositionally biased region" description="Gly residues" evidence="1">
    <location>
        <begin position="87"/>
        <end position="96"/>
    </location>
</feature>
<feature type="compositionally biased region" description="Acidic residues" evidence="1">
    <location>
        <begin position="288"/>
        <end position="302"/>
    </location>
</feature>
<feature type="region of interest" description="Disordered" evidence="1">
    <location>
        <begin position="285"/>
        <end position="415"/>
    </location>
</feature>
<feature type="domain" description="Coenzyme Q-binding protein COQ10 START" evidence="2">
    <location>
        <begin position="133"/>
        <end position="253"/>
    </location>
</feature>
<dbReference type="RefSeq" id="WP_036453814.1">
    <property type="nucleotide sequence ID" value="NZ_CP027541.1"/>
</dbReference>
<organism evidence="3 4">
    <name type="scientific">Mycolicibacterium smegmatis (strain MKD8)</name>
    <name type="common">Mycobacterium smegmatis</name>
    <dbReference type="NCBI Taxonomy" id="1214915"/>
    <lineage>
        <taxon>Bacteria</taxon>
        <taxon>Bacillati</taxon>
        <taxon>Actinomycetota</taxon>
        <taxon>Actinomycetes</taxon>
        <taxon>Mycobacteriales</taxon>
        <taxon>Mycobacteriaceae</taxon>
        <taxon>Mycolicibacterium</taxon>
    </lineage>
</organism>
<dbReference type="Gene3D" id="3.30.530.20">
    <property type="match status" value="1"/>
</dbReference>
<evidence type="ECO:0000256" key="1">
    <source>
        <dbReference type="SAM" id="MobiDB-lite"/>
    </source>
</evidence>
<dbReference type="EMBL" id="CP027541">
    <property type="protein sequence ID" value="AWT56592.1"/>
    <property type="molecule type" value="Genomic_DNA"/>
</dbReference>
<evidence type="ECO:0000313" key="4">
    <source>
        <dbReference type="Proteomes" id="UP000011200"/>
    </source>
</evidence>
<gene>
    <name evidence="3" type="ORF">D806_056460</name>
</gene>
<reference evidence="4" key="2">
    <citation type="submission" date="2018-03" db="EMBL/GenBank/DDBJ databases">
        <authorList>
            <person name="Derbyshire K."/>
            <person name="Gray T.A."/>
            <person name="Champion M."/>
        </authorList>
    </citation>
    <scope>NUCLEOTIDE SEQUENCE [LARGE SCALE GENOMIC DNA]</scope>
    <source>
        <strain evidence="4">MKD8</strain>
    </source>
</reference>